<keyword evidence="2 5" id="KW-0238">DNA-binding</keyword>
<keyword evidence="1" id="KW-0805">Transcription regulation</keyword>
<feature type="domain" description="HTH araC/xylS-type" evidence="4">
    <location>
        <begin position="149"/>
        <end position="249"/>
    </location>
</feature>
<evidence type="ECO:0000259" key="4">
    <source>
        <dbReference type="PROSITE" id="PS01124"/>
    </source>
</evidence>
<evidence type="ECO:0000256" key="3">
    <source>
        <dbReference type="ARBA" id="ARBA00023163"/>
    </source>
</evidence>
<gene>
    <name evidence="5" type="ORF">CLV59_105118</name>
</gene>
<dbReference type="OrthoDB" id="655946at2"/>
<protein>
    <submittedName>
        <fullName evidence="5">AraC-like DNA-binding protein</fullName>
    </submittedName>
</protein>
<name>A0A327VVJ2_9BACT</name>
<sequence length="253" mass="28354">MQIRHYPPSKKLAPYITGYMIITSDTGRINTVLPDTAMTLSFRLGGQVDHASTVLTSANIAGIRKGPQQMAYHDKTRFLLATMKPGAAAVFIPAPLHLLNSQVVSMTDLFPKDMLDAVTDRLQAAATDKLCVQLLDQWLCSIIRPQQQDLLILAAIGQIREAGGQLKIRDLATSLHISRDPLEKRFRSMVGTSPKHFAAIVRFRNVISRYKPNRSLTDLAYEAGYFDQAHFIRDFRLFTGQTPQAFFSHAPEW</sequence>
<dbReference type="SMART" id="SM00342">
    <property type="entry name" value="HTH_ARAC"/>
    <property type="match status" value="1"/>
</dbReference>
<dbReference type="AlphaFoldDB" id="A0A327VVJ2"/>
<dbReference type="EMBL" id="QLMA01000005">
    <property type="protein sequence ID" value="RAJ80011.1"/>
    <property type="molecule type" value="Genomic_DNA"/>
</dbReference>
<keyword evidence="6" id="KW-1185">Reference proteome</keyword>
<dbReference type="InterPro" id="IPR050204">
    <property type="entry name" value="AraC_XylS_family_regulators"/>
</dbReference>
<dbReference type="SUPFAM" id="SSF46689">
    <property type="entry name" value="Homeodomain-like"/>
    <property type="match status" value="1"/>
</dbReference>
<dbReference type="InterPro" id="IPR018060">
    <property type="entry name" value="HTH_AraC"/>
</dbReference>
<evidence type="ECO:0000313" key="6">
    <source>
        <dbReference type="Proteomes" id="UP000249819"/>
    </source>
</evidence>
<dbReference type="InterPro" id="IPR009057">
    <property type="entry name" value="Homeodomain-like_sf"/>
</dbReference>
<keyword evidence="3" id="KW-0804">Transcription</keyword>
<dbReference type="GO" id="GO:0003700">
    <property type="term" value="F:DNA-binding transcription factor activity"/>
    <property type="evidence" value="ECO:0007669"/>
    <property type="project" value="InterPro"/>
</dbReference>
<comment type="caution">
    <text evidence="5">The sequence shown here is derived from an EMBL/GenBank/DDBJ whole genome shotgun (WGS) entry which is preliminary data.</text>
</comment>
<accession>A0A327VVJ2</accession>
<dbReference type="Pfam" id="PF12833">
    <property type="entry name" value="HTH_18"/>
    <property type="match status" value="1"/>
</dbReference>
<evidence type="ECO:0000313" key="5">
    <source>
        <dbReference type="EMBL" id="RAJ80011.1"/>
    </source>
</evidence>
<dbReference type="Pfam" id="PF20240">
    <property type="entry name" value="DUF6597"/>
    <property type="match status" value="1"/>
</dbReference>
<dbReference type="InterPro" id="IPR046532">
    <property type="entry name" value="DUF6597"/>
</dbReference>
<evidence type="ECO:0000256" key="1">
    <source>
        <dbReference type="ARBA" id="ARBA00023015"/>
    </source>
</evidence>
<proteinExistence type="predicted"/>
<dbReference type="PANTHER" id="PTHR46796">
    <property type="entry name" value="HTH-TYPE TRANSCRIPTIONAL ACTIVATOR RHAS-RELATED"/>
    <property type="match status" value="1"/>
</dbReference>
<reference evidence="5 6" key="1">
    <citation type="submission" date="2018-06" db="EMBL/GenBank/DDBJ databases">
        <title>Genomic Encyclopedia of Archaeal and Bacterial Type Strains, Phase II (KMG-II): from individual species to whole genera.</title>
        <authorList>
            <person name="Goeker M."/>
        </authorList>
    </citation>
    <scope>NUCLEOTIDE SEQUENCE [LARGE SCALE GENOMIC DNA]</scope>
    <source>
        <strain evidence="5 6">DSM 29821</strain>
    </source>
</reference>
<dbReference type="Gene3D" id="1.10.10.60">
    <property type="entry name" value="Homeodomain-like"/>
    <property type="match status" value="1"/>
</dbReference>
<dbReference type="Proteomes" id="UP000249819">
    <property type="component" value="Unassembled WGS sequence"/>
</dbReference>
<dbReference type="PANTHER" id="PTHR46796:SF13">
    <property type="entry name" value="HTH-TYPE TRANSCRIPTIONAL ACTIVATOR RHAS"/>
    <property type="match status" value="1"/>
</dbReference>
<organism evidence="5 6">
    <name type="scientific">Chitinophaga dinghuensis</name>
    <dbReference type="NCBI Taxonomy" id="1539050"/>
    <lineage>
        <taxon>Bacteria</taxon>
        <taxon>Pseudomonadati</taxon>
        <taxon>Bacteroidota</taxon>
        <taxon>Chitinophagia</taxon>
        <taxon>Chitinophagales</taxon>
        <taxon>Chitinophagaceae</taxon>
        <taxon>Chitinophaga</taxon>
    </lineage>
</organism>
<dbReference type="PROSITE" id="PS01124">
    <property type="entry name" value="HTH_ARAC_FAMILY_2"/>
    <property type="match status" value="1"/>
</dbReference>
<dbReference type="RefSeq" id="WP_111593040.1">
    <property type="nucleotide sequence ID" value="NZ_QLMA01000005.1"/>
</dbReference>
<evidence type="ECO:0000256" key="2">
    <source>
        <dbReference type="ARBA" id="ARBA00023125"/>
    </source>
</evidence>
<dbReference type="GO" id="GO:0043565">
    <property type="term" value="F:sequence-specific DNA binding"/>
    <property type="evidence" value="ECO:0007669"/>
    <property type="project" value="InterPro"/>
</dbReference>